<reference evidence="1" key="1">
    <citation type="journal article" date="2013" name="Nat. Commun.">
        <title>Whole-genome sequencing of Oryza brachyantha reveals mechanisms underlying Oryza genome evolution.</title>
        <authorList>
            <person name="Chen J."/>
            <person name="Huang Q."/>
            <person name="Gao D."/>
            <person name="Wang J."/>
            <person name="Lang Y."/>
            <person name="Liu T."/>
            <person name="Li B."/>
            <person name="Bai Z."/>
            <person name="Luis Goicoechea J."/>
            <person name="Liang C."/>
            <person name="Chen C."/>
            <person name="Zhang W."/>
            <person name="Sun S."/>
            <person name="Liao Y."/>
            <person name="Zhang X."/>
            <person name="Yang L."/>
            <person name="Song C."/>
            <person name="Wang M."/>
            <person name="Shi J."/>
            <person name="Liu G."/>
            <person name="Liu J."/>
            <person name="Zhou H."/>
            <person name="Zhou W."/>
            <person name="Yu Q."/>
            <person name="An N."/>
            <person name="Chen Y."/>
            <person name="Cai Q."/>
            <person name="Wang B."/>
            <person name="Liu B."/>
            <person name="Min J."/>
            <person name="Huang Y."/>
            <person name="Wu H."/>
            <person name="Li Z."/>
            <person name="Zhang Y."/>
            <person name="Yin Y."/>
            <person name="Song W."/>
            <person name="Jiang J."/>
            <person name="Jackson S.A."/>
            <person name="Wing R.A."/>
            <person name="Wang J."/>
            <person name="Chen M."/>
        </authorList>
    </citation>
    <scope>NUCLEOTIDE SEQUENCE [LARGE SCALE GENOMIC DNA]</scope>
    <source>
        <strain evidence="1">cv. IRGC 101232</strain>
    </source>
</reference>
<proteinExistence type="predicted"/>
<dbReference type="Proteomes" id="UP000006038">
    <property type="component" value="Chromosome 1"/>
</dbReference>
<dbReference type="HOGENOM" id="CLU_768093_0_0_1"/>
<name>J3L046_ORYBR</name>
<evidence type="ECO:0000313" key="1">
    <source>
        <dbReference type="EnsemblPlants" id="OB01G26020.1"/>
    </source>
</evidence>
<sequence>MASANKLQMASFAAPCYLLYSYVHALGIYSRSCDRIFSVLHGKCLARSGVLVLWVLAKNSTNKLIKRWYYMHADHQWPRSANRLGRKSDNLELRRELAEKRRCRDDEQHQPEDQYQQLRAAVKDTTYTTRLNSNDGRELNSRHQGWHGHHCFRKGVKDESFIAKFTYKQLTSMKDLFYVVNSYATSAYAVFASRSDWHDNKSQQSSKKKGEVEGAPQALGQQELRLGQLEELVATADRILNILFAKTLDNMKIPRLFTAFLAQIALPVTFGAKDSYWTESICFKVVNYETTYHVFIGMPVLGKFKEAPHCYLMVKMSGPHGVIALSNDIKQAFAWDAHTCEIEQSIEAKIDQEQIHEKSTL</sequence>
<keyword evidence="2" id="KW-1185">Reference proteome</keyword>
<protein>
    <submittedName>
        <fullName evidence="1">Uncharacterized protein</fullName>
    </submittedName>
</protein>
<evidence type="ECO:0000313" key="2">
    <source>
        <dbReference type="Proteomes" id="UP000006038"/>
    </source>
</evidence>
<reference evidence="1" key="2">
    <citation type="submission" date="2013-04" db="UniProtKB">
        <authorList>
            <consortium name="EnsemblPlants"/>
        </authorList>
    </citation>
    <scope>IDENTIFICATION</scope>
</reference>
<dbReference type="Gramene" id="OB01G26020.1">
    <property type="protein sequence ID" value="OB01G26020.1"/>
    <property type="gene ID" value="OB01G26020"/>
</dbReference>
<dbReference type="AlphaFoldDB" id="J3L046"/>
<dbReference type="EnsemblPlants" id="OB01G26020.1">
    <property type="protein sequence ID" value="OB01G26020.1"/>
    <property type="gene ID" value="OB01G26020"/>
</dbReference>
<accession>J3L046</accession>
<organism evidence="1">
    <name type="scientific">Oryza brachyantha</name>
    <name type="common">malo sina</name>
    <dbReference type="NCBI Taxonomy" id="4533"/>
    <lineage>
        <taxon>Eukaryota</taxon>
        <taxon>Viridiplantae</taxon>
        <taxon>Streptophyta</taxon>
        <taxon>Embryophyta</taxon>
        <taxon>Tracheophyta</taxon>
        <taxon>Spermatophyta</taxon>
        <taxon>Magnoliopsida</taxon>
        <taxon>Liliopsida</taxon>
        <taxon>Poales</taxon>
        <taxon>Poaceae</taxon>
        <taxon>BOP clade</taxon>
        <taxon>Oryzoideae</taxon>
        <taxon>Oryzeae</taxon>
        <taxon>Oryzinae</taxon>
        <taxon>Oryza</taxon>
    </lineage>
</organism>